<name>K8P156_9BRAD</name>
<evidence type="ECO:0000313" key="1">
    <source>
        <dbReference type="EMBL" id="EKS34474.1"/>
    </source>
</evidence>
<accession>K8P156</accession>
<keyword evidence="2" id="KW-1185">Reference proteome</keyword>
<protein>
    <submittedName>
        <fullName evidence="1">Uncharacterized protein</fullName>
    </submittedName>
</protein>
<sequence length="146" mass="16454">MHPAASKAKFDAEIALLTPDYLRVKRWTLWSAAYPLLDLTIEAKRPLRLRVDCDNWNEAPPSVALLSPEGAFLTEAEVQPLAGSIFNHSAHEQTGRPFVCMRGVREFHTHSSHRHEVWDTYRAEEGNNILGIVSQITRALRKIVGA</sequence>
<dbReference type="HOGENOM" id="CLU_1785394_0_0_5"/>
<dbReference type="RefSeq" id="WP_006023085.1">
    <property type="nucleotide sequence ID" value="NZ_KB375284.1"/>
</dbReference>
<gene>
    <name evidence="1" type="ORF">HMPREF9695_04384</name>
</gene>
<evidence type="ECO:0000313" key="2">
    <source>
        <dbReference type="Proteomes" id="UP000001096"/>
    </source>
</evidence>
<comment type="caution">
    <text evidence="1">The sequence shown here is derived from an EMBL/GenBank/DDBJ whole genome shotgun (WGS) entry which is preliminary data.</text>
</comment>
<dbReference type="Proteomes" id="UP000001096">
    <property type="component" value="Unassembled WGS sequence"/>
</dbReference>
<dbReference type="EMBL" id="AGWX01000005">
    <property type="protein sequence ID" value="EKS34474.1"/>
    <property type="molecule type" value="Genomic_DNA"/>
</dbReference>
<dbReference type="PATRIC" id="fig|883078.3.peg.4528"/>
<organism evidence="1 2">
    <name type="scientific">Afipia broomeae ATCC 49717</name>
    <dbReference type="NCBI Taxonomy" id="883078"/>
    <lineage>
        <taxon>Bacteria</taxon>
        <taxon>Pseudomonadati</taxon>
        <taxon>Pseudomonadota</taxon>
        <taxon>Alphaproteobacteria</taxon>
        <taxon>Hyphomicrobiales</taxon>
        <taxon>Nitrobacteraceae</taxon>
        <taxon>Afipia</taxon>
    </lineage>
</organism>
<dbReference type="eggNOG" id="ENOG5033WG6">
    <property type="taxonomic scope" value="Bacteria"/>
</dbReference>
<dbReference type="AlphaFoldDB" id="K8P156"/>
<proteinExistence type="predicted"/>
<reference evidence="1 2" key="1">
    <citation type="submission" date="2012-04" db="EMBL/GenBank/DDBJ databases">
        <title>The Genome Sequence of Afipia broomeae ATCC 49717.</title>
        <authorList>
            <consortium name="The Broad Institute Genome Sequencing Platform"/>
            <person name="Earl A."/>
            <person name="Ward D."/>
            <person name="Feldgarden M."/>
            <person name="Gevers D."/>
            <person name="Huys G."/>
            <person name="Walker B."/>
            <person name="Young S.K."/>
            <person name="Zeng Q."/>
            <person name="Gargeya S."/>
            <person name="Fitzgerald M."/>
            <person name="Haas B."/>
            <person name="Abouelleil A."/>
            <person name="Alvarado L."/>
            <person name="Arachchi H.M."/>
            <person name="Berlin A."/>
            <person name="Chapman S.B."/>
            <person name="Goldberg J."/>
            <person name="Griggs A."/>
            <person name="Gujja S."/>
            <person name="Hansen M."/>
            <person name="Howarth C."/>
            <person name="Imamovic A."/>
            <person name="Larimer J."/>
            <person name="McCowen C."/>
            <person name="Montmayeur A."/>
            <person name="Murphy C."/>
            <person name="Neiman D."/>
            <person name="Pearson M."/>
            <person name="Priest M."/>
            <person name="Roberts A."/>
            <person name="Saif S."/>
            <person name="Shea T."/>
            <person name="Sisk P."/>
            <person name="Sykes S."/>
            <person name="Wortman J."/>
            <person name="Nusbaum C."/>
            <person name="Birren B."/>
        </authorList>
    </citation>
    <scope>NUCLEOTIDE SEQUENCE [LARGE SCALE GENOMIC DNA]</scope>
    <source>
        <strain evidence="1 2">ATCC 49717</strain>
    </source>
</reference>